<dbReference type="Proteomes" id="UP001159427">
    <property type="component" value="Unassembled WGS sequence"/>
</dbReference>
<dbReference type="EMBL" id="CALNXI010000197">
    <property type="protein sequence ID" value="CAH3021842.1"/>
    <property type="molecule type" value="Genomic_DNA"/>
</dbReference>
<organism evidence="12 13">
    <name type="scientific">Porites evermanni</name>
    <dbReference type="NCBI Taxonomy" id="104178"/>
    <lineage>
        <taxon>Eukaryota</taxon>
        <taxon>Metazoa</taxon>
        <taxon>Cnidaria</taxon>
        <taxon>Anthozoa</taxon>
        <taxon>Hexacorallia</taxon>
        <taxon>Scleractinia</taxon>
        <taxon>Fungiina</taxon>
        <taxon>Poritidae</taxon>
        <taxon>Porites</taxon>
    </lineage>
</organism>
<sequence length="1018" mass="113312">MDEGSVESLAEVFRCFICMEKLRDARLCPHCSKMCCFLCIRRWLTEQRPQCPHCRASLHLHELVHCRWVEEVTQQLDSLQLTGPPKTKDEADKDRCDIHHEKLSVFCSTCKQCICHQCALWGGMHSGHTFKPLDEVYDQHVSSITDEVAALRRRLMELISLVQEVERNVESLREAKEERVREIRNAVELMIARLDTQLKSKLLTLMGQKNSLTQETELLESLLQEVEHQLHSCSRSELIAKSGELLQMFNQVHRKPMASFVSPPIPADFSSEIVPGYDTSTFCITNFSLLRRKADPVYSEPLNVSGLSWRLKVYPDGNGVVRGNYLSVFLELSAGLPETSKYEYRVEMIHHASPDSSKNIVREFASDFEVGECWGYNRFFRLDLLGSEGYLNIANDTLILRFQVRPPTFYQKCRDQQWYINQLETGQTQYIQQINDLKERLAIELSRNHPSTAASAAAAAAAAGSISDTSYVSLLEQSLDNIEDDNDLVVTRQQGDSQVVVRQGQSARPRVTVHTAVDVETASGPSLPASEEGEEVVDGDTNEDEEDGDEEEEEEEENEEEICADSGEEEQEVQGRGEAEEDTSEPEASEEDSSLRVEALEEEAVTPECLHSSESPREEQPAPPHKDQNEAWSVEDVHLEFFDINCMPEQREEVQAKPDGSSSQASCATCHSSNQGPVIDAEERALLNLLRFDNRGPRGSRWNASAVSRRYVTLVGWPKRGDEERMKHRDRVKKRARLEKTNSMLERLQSCLNRAEAHKAAAASLDSAKALEESLLNGSQNKLSKSGNVRPHRRGASLPSLDTASSKKAGGVTACSMAPDHDVGCVSPEPDISVPHHLPEMDTDTPRSRNKDTKRKVHRTSTSASLVGSEGLQLSSQLLSDLKRASTINKTYRMRYSATEEELLQSLSNVTQSVPAQDCKVDSTLPLPDDYLPSFSSLPGSSPGGGGEYHLVHISPDELGDNSPPTSPPTVMTRKRSSPTASNSSRESENSSTGASGSSSPQLNDSGTQEERGRVDAN</sequence>
<dbReference type="Gene3D" id="2.60.210.10">
    <property type="entry name" value="Apoptosis, Tumor Necrosis Factor Receptor Associated Protein 2, Chain A"/>
    <property type="match status" value="1"/>
</dbReference>
<dbReference type="InterPro" id="IPR053003">
    <property type="entry name" value="TRIM_RBCC_E3_ubiq-ligases"/>
</dbReference>
<dbReference type="SMART" id="SM00336">
    <property type="entry name" value="BBOX"/>
    <property type="match status" value="1"/>
</dbReference>
<dbReference type="SUPFAM" id="SSF49599">
    <property type="entry name" value="TRAF domain-like"/>
    <property type="match status" value="1"/>
</dbReference>
<accession>A0ABN8M263</accession>
<protein>
    <recommendedName>
        <fullName evidence="14">E3 ubiquitin-protein ligase TRIM37</fullName>
    </recommendedName>
</protein>
<keyword evidence="4 6" id="KW-0863">Zinc-finger</keyword>
<evidence type="ECO:0000259" key="10">
    <source>
        <dbReference type="PROSITE" id="PS50119"/>
    </source>
</evidence>
<dbReference type="CDD" id="cd19779">
    <property type="entry name" value="Bbox2_TRIM37_C-VIII"/>
    <property type="match status" value="1"/>
</dbReference>
<comment type="caution">
    <text evidence="12">The sequence shown here is derived from an EMBL/GenBank/DDBJ whole genome shotgun (WGS) entry which is preliminary data.</text>
</comment>
<feature type="compositionally biased region" description="Basic and acidic residues" evidence="8">
    <location>
        <begin position="614"/>
        <end position="628"/>
    </location>
</feature>
<dbReference type="InterPro" id="IPR037299">
    <property type="entry name" value="TRIM37_MATH"/>
</dbReference>
<dbReference type="SMART" id="SM00502">
    <property type="entry name" value="BBC"/>
    <property type="match status" value="1"/>
</dbReference>
<dbReference type="InterPro" id="IPR013083">
    <property type="entry name" value="Znf_RING/FYVE/PHD"/>
</dbReference>
<feature type="coiled-coil region" evidence="7">
    <location>
        <begin position="148"/>
        <end position="229"/>
    </location>
</feature>
<evidence type="ECO:0000259" key="9">
    <source>
        <dbReference type="PROSITE" id="PS50089"/>
    </source>
</evidence>
<dbReference type="Pfam" id="PF00643">
    <property type="entry name" value="zf-B_box"/>
    <property type="match status" value="1"/>
</dbReference>
<dbReference type="SMART" id="SM00061">
    <property type="entry name" value="MATH"/>
    <property type="match status" value="1"/>
</dbReference>
<feature type="compositionally biased region" description="Low complexity" evidence="8">
    <location>
        <begin position="932"/>
        <end position="941"/>
    </location>
</feature>
<dbReference type="CDD" id="cd16619">
    <property type="entry name" value="mRING-HC-C4C4_TRIM37_C-VIII"/>
    <property type="match status" value="1"/>
</dbReference>
<proteinExistence type="predicted"/>
<evidence type="ECO:0000256" key="2">
    <source>
        <dbReference type="ARBA" id="ARBA00022490"/>
    </source>
</evidence>
<keyword evidence="13" id="KW-1185">Reference proteome</keyword>
<feature type="compositionally biased region" description="Polar residues" evidence="8">
    <location>
        <begin position="660"/>
        <end position="675"/>
    </location>
</feature>
<feature type="compositionally biased region" description="Acidic residues" evidence="8">
    <location>
        <begin position="531"/>
        <end position="572"/>
    </location>
</feature>
<feature type="domain" description="MATH" evidence="11">
    <location>
        <begin position="277"/>
        <end position="404"/>
    </location>
</feature>
<comment type="subcellular location">
    <subcellularLocation>
        <location evidence="1">Cytoplasm</location>
    </subcellularLocation>
</comment>
<evidence type="ECO:0000256" key="4">
    <source>
        <dbReference type="ARBA" id="ARBA00022771"/>
    </source>
</evidence>
<feature type="region of interest" description="Disordered" evidence="8">
    <location>
        <begin position="779"/>
        <end position="864"/>
    </location>
</feature>
<gene>
    <name evidence="12" type="ORF">PEVE_00013020</name>
</gene>
<dbReference type="InterPro" id="IPR001841">
    <property type="entry name" value="Znf_RING"/>
</dbReference>
<dbReference type="Pfam" id="PF22486">
    <property type="entry name" value="MATH_2"/>
    <property type="match status" value="1"/>
</dbReference>
<dbReference type="PROSITE" id="PS50144">
    <property type="entry name" value="MATH"/>
    <property type="match status" value="1"/>
</dbReference>
<feature type="region of interest" description="Disordered" evidence="8">
    <location>
        <begin position="519"/>
        <end position="628"/>
    </location>
</feature>
<dbReference type="InterPro" id="IPR008974">
    <property type="entry name" value="TRAF-like"/>
</dbReference>
<evidence type="ECO:0000256" key="1">
    <source>
        <dbReference type="ARBA" id="ARBA00004496"/>
    </source>
</evidence>
<keyword evidence="5" id="KW-0862">Zinc</keyword>
<evidence type="ECO:0000256" key="7">
    <source>
        <dbReference type="SAM" id="Coils"/>
    </source>
</evidence>
<dbReference type="InterPro" id="IPR003649">
    <property type="entry name" value="Bbox_C"/>
</dbReference>
<evidence type="ECO:0008006" key="14">
    <source>
        <dbReference type="Google" id="ProtNLM"/>
    </source>
</evidence>
<feature type="compositionally biased region" description="Low complexity" evidence="8">
    <location>
        <begin position="980"/>
        <end position="1000"/>
    </location>
</feature>
<feature type="compositionally biased region" description="Acidic residues" evidence="8">
    <location>
        <begin position="579"/>
        <end position="592"/>
    </location>
</feature>
<feature type="compositionally biased region" description="Basic and acidic residues" evidence="8">
    <location>
        <begin position="837"/>
        <end position="851"/>
    </location>
</feature>
<evidence type="ECO:0000256" key="5">
    <source>
        <dbReference type="ARBA" id="ARBA00022833"/>
    </source>
</evidence>
<evidence type="ECO:0000313" key="13">
    <source>
        <dbReference type="Proteomes" id="UP001159427"/>
    </source>
</evidence>
<dbReference type="InterPro" id="IPR000315">
    <property type="entry name" value="Znf_B-box"/>
</dbReference>
<dbReference type="PANTHER" id="PTHR36754">
    <property type="entry name" value="E3 UBIQUITIN-PROTEIN LIGASE TRIM37"/>
    <property type="match status" value="1"/>
</dbReference>
<dbReference type="PROSITE" id="PS50119">
    <property type="entry name" value="ZF_BBOX"/>
    <property type="match status" value="1"/>
</dbReference>
<dbReference type="CDD" id="cd03773">
    <property type="entry name" value="MATH_TRIM37"/>
    <property type="match status" value="1"/>
</dbReference>
<evidence type="ECO:0000256" key="3">
    <source>
        <dbReference type="ARBA" id="ARBA00022723"/>
    </source>
</evidence>
<dbReference type="SUPFAM" id="SSF57845">
    <property type="entry name" value="B-box zinc-binding domain"/>
    <property type="match status" value="1"/>
</dbReference>
<dbReference type="PROSITE" id="PS50089">
    <property type="entry name" value="ZF_RING_2"/>
    <property type="match status" value="1"/>
</dbReference>
<reference evidence="12 13" key="1">
    <citation type="submission" date="2022-05" db="EMBL/GenBank/DDBJ databases">
        <authorList>
            <consortium name="Genoscope - CEA"/>
            <person name="William W."/>
        </authorList>
    </citation>
    <scope>NUCLEOTIDE SEQUENCE [LARGE SCALE GENOMIC DNA]</scope>
</reference>
<dbReference type="SUPFAM" id="SSF57850">
    <property type="entry name" value="RING/U-box"/>
    <property type="match status" value="1"/>
</dbReference>
<evidence type="ECO:0000256" key="6">
    <source>
        <dbReference type="PROSITE-ProRule" id="PRU00024"/>
    </source>
</evidence>
<keyword evidence="3" id="KW-0479">Metal-binding</keyword>
<feature type="domain" description="RING-type" evidence="9">
    <location>
        <begin position="15"/>
        <end position="55"/>
    </location>
</feature>
<evidence type="ECO:0000313" key="12">
    <source>
        <dbReference type="EMBL" id="CAH3021842.1"/>
    </source>
</evidence>
<dbReference type="PANTHER" id="PTHR36754:SF2">
    <property type="entry name" value="E3 UBIQUITIN-PROTEIN LIGASE TRIM37"/>
    <property type="match status" value="1"/>
</dbReference>
<dbReference type="InterPro" id="IPR002083">
    <property type="entry name" value="MATH/TRAF_dom"/>
</dbReference>
<feature type="region of interest" description="Disordered" evidence="8">
    <location>
        <begin position="652"/>
        <end position="675"/>
    </location>
</feature>
<evidence type="ECO:0000256" key="8">
    <source>
        <dbReference type="SAM" id="MobiDB-lite"/>
    </source>
</evidence>
<feature type="compositionally biased region" description="Basic and acidic residues" evidence="8">
    <location>
        <begin position="1009"/>
        <end position="1018"/>
    </location>
</feature>
<feature type="domain" description="B box-type" evidence="10">
    <location>
        <begin position="91"/>
        <end position="133"/>
    </location>
</feature>
<dbReference type="Gene3D" id="3.30.40.10">
    <property type="entry name" value="Zinc/RING finger domain, C3HC4 (zinc finger)"/>
    <property type="match status" value="1"/>
</dbReference>
<name>A0ABN8M263_9CNID</name>
<keyword evidence="2" id="KW-0963">Cytoplasm</keyword>
<keyword evidence="7" id="KW-0175">Coiled coil</keyword>
<feature type="region of interest" description="Disordered" evidence="8">
    <location>
        <begin position="932"/>
        <end position="1018"/>
    </location>
</feature>
<dbReference type="Gene3D" id="3.30.160.60">
    <property type="entry name" value="Classic Zinc Finger"/>
    <property type="match status" value="1"/>
</dbReference>
<evidence type="ECO:0000259" key="11">
    <source>
        <dbReference type="PROSITE" id="PS50144"/>
    </source>
</evidence>